<dbReference type="AlphaFoldDB" id="A0A1Z9Z1S0"/>
<organism evidence="2 3">
    <name type="scientific">Acinetobacter populi</name>
    <dbReference type="NCBI Taxonomy" id="1582270"/>
    <lineage>
        <taxon>Bacteria</taxon>
        <taxon>Pseudomonadati</taxon>
        <taxon>Pseudomonadota</taxon>
        <taxon>Gammaproteobacteria</taxon>
        <taxon>Moraxellales</taxon>
        <taxon>Moraxellaceae</taxon>
        <taxon>Acinetobacter</taxon>
    </lineage>
</organism>
<sequence length="355" mass="39422">MQKTSFYLGLLPFSVLFSVFAYAENGIYFSHQDWEIACDNVGTCQAAGYQANDGDMPASILLTRKAGAKQAVTAEFVLSTYEQHAPVEAKSLKLYSNNIDLGQVNLDSDDGELITGKLSSKQVQALLANSQQKQNIQFKNAEQQQWQISDLGMTAVLLKMDDVQKRVGTTGALIKKGTASEQNVLKAKALPIIHYVKIDPKPIRRIQPEQPEYKKLAQILFKSLKDPESCEVIVDGDQWHTDAREPIDIARLTADKVLVSTFCWRGAYNEGYGYWVMNKNLTGPAENVTTAASDFDQGIIYSSQKGRGIGDCWSIAQWVWNGQKFVQSEDFWTGMCKGIAAGGVWELKQISTIVK</sequence>
<evidence type="ECO:0000313" key="3">
    <source>
        <dbReference type="Proteomes" id="UP000196536"/>
    </source>
</evidence>
<name>A0A1Z9Z1S0_9GAMM</name>
<dbReference type="EMBL" id="NEXX01000001">
    <property type="protein sequence ID" value="OUY08423.1"/>
    <property type="molecule type" value="Genomic_DNA"/>
</dbReference>
<feature type="signal peptide" evidence="1">
    <location>
        <begin position="1"/>
        <end position="23"/>
    </location>
</feature>
<comment type="caution">
    <text evidence="2">The sequence shown here is derived from an EMBL/GenBank/DDBJ whole genome shotgun (WGS) entry which is preliminary data.</text>
</comment>
<evidence type="ECO:0000256" key="1">
    <source>
        <dbReference type="SAM" id="SignalP"/>
    </source>
</evidence>
<proteinExistence type="predicted"/>
<keyword evidence="1" id="KW-0732">Signal</keyword>
<gene>
    <name evidence="2" type="ORF">CAP51_02050</name>
</gene>
<protein>
    <recommendedName>
        <fullName evidence="4">DUF1176 domain-containing protein</fullName>
    </recommendedName>
</protein>
<evidence type="ECO:0008006" key="4">
    <source>
        <dbReference type="Google" id="ProtNLM"/>
    </source>
</evidence>
<dbReference type="Proteomes" id="UP000196536">
    <property type="component" value="Unassembled WGS sequence"/>
</dbReference>
<feature type="chain" id="PRO_5012057970" description="DUF1176 domain-containing protein" evidence="1">
    <location>
        <begin position="24"/>
        <end position="355"/>
    </location>
</feature>
<evidence type="ECO:0000313" key="2">
    <source>
        <dbReference type="EMBL" id="OUY08423.1"/>
    </source>
</evidence>
<accession>A0A1Z9Z1S0</accession>
<dbReference type="RefSeq" id="WP_087619084.1">
    <property type="nucleotide sequence ID" value="NZ_NEXX01000001.1"/>
</dbReference>
<dbReference type="OrthoDB" id="6183301at2"/>
<dbReference type="InterPro" id="IPR009560">
    <property type="entry name" value="DUF1176"/>
</dbReference>
<keyword evidence="3" id="KW-1185">Reference proteome</keyword>
<reference evidence="2 3" key="1">
    <citation type="submission" date="2017-05" db="EMBL/GenBank/DDBJ databases">
        <title>Acinetobacter populi ANC 5415 (= PBJ7), whole genome shotgun sequencing project.</title>
        <authorList>
            <person name="Nemec A."/>
            <person name="Radolfova-Krizova L."/>
        </authorList>
    </citation>
    <scope>NUCLEOTIDE SEQUENCE [LARGE SCALE GENOMIC DNA]</scope>
    <source>
        <strain evidence="2 3">PBJ7</strain>
    </source>
</reference>
<dbReference type="Pfam" id="PF06674">
    <property type="entry name" value="DUF1176"/>
    <property type="match status" value="1"/>
</dbReference>